<sequence length="60" mass="7275">MIRFFRCFLFFSKKRGKGGALLRKRGAKMNKVKFPYFIGIVNNLMDKFYFDKEFMENLHV</sequence>
<dbReference type="PATRIC" id="fig|1396.432.peg.5896"/>
<name>A0A150ATC5_BACCE</name>
<dbReference type="AlphaFoldDB" id="A0A150ATC5"/>
<reference evidence="1 3" key="1">
    <citation type="submission" date="2015-12" db="EMBL/GenBank/DDBJ databases">
        <title>Bacillus cereus Group isolate.</title>
        <authorList>
            <person name="Kovac J."/>
        </authorList>
    </citation>
    <scope>NUCLEOTIDE SEQUENCE [LARGE SCALE GENOMIC DNA]</scope>
    <source>
        <strain evidence="1 3">FSL W8-0275</strain>
    </source>
</reference>
<evidence type="ECO:0000313" key="2">
    <source>
        <dbReference type="EMBL" id="KXX84250.1"/>
    </source>
</evidence>
<evidence type="ECO:0000313" key="3">
    <source>
        <dbReference type="Proteomes" id="UP000075591"/>
    </source>
</evidence>
<dbReference type="EMBL" id="LOMT01000172">
    <property type="protein sequence ID" value="KXX84250.1"/>
    <property type="molecule type" value="Genomic_DNA"/>
</dbReference>
<protein>
    <submittedName>
        <fullName evidence="1">Uncharacterized protein</fullName>
    </submittedName>
</protein>
<gene>
    <name evidence="1" type="ORF">AT274_14595</name>
    <name evidence="2" type="ORF">AT274_15150</name>
</gene>
<dbReference type="EMBL" id="LOMT01000172">
    <property type="protein sequence ID" value="KXX84145.1"/>
    <property type="molecule type" value="Genomic_DNA"/>
</dbReference>
<accession>A0A150ATC5</accession>
<evidence type="ECO:0000313" key="1">
    <source>
        <dbReference type="EMBL" id="KXX84145.1"/>
    </source>
</evidence>
<comment type="caution">
    <text evidence="1">The sequence shown here is derived from an EMBL/GenBank/DDBJ whole genome shotgun (WGS) entry which is preliminary data.</text>
</comment>
<organism evidence="1 3">
    <name type="scientific">Bacillus cereus</name>
    <dbReference type="NCBI Taxonomy" id="1396"/>
    <lineage>
        <taxon>Bacteria</taxon>
        <taxon>Bacillati</taxon>
        <taxon>Bacillota</taxon>
        <taxon>Bacilli</taxon>
        <taxon>Bacillales</taxon>
        <taxon>Bacillaceae</taxon>
        <taxon>Bacillus</taxon>
        <taxon>Bacillus cereus group</taxon>
    </lineage>
</organism>
<proteinExistence type="predicted"/>
<dbReference type="Proteomes" id="UP000075591">
    <property type="component" value="Unassembled WGS sequence"/>
</dbReference>